<dbReference type="Pfam" id="PF12833">
    <property type="entry name" value="HTH_18"/>
    <property type="match status" value="1"/>
</dbReference>
<keyword evidence="6" id="KW-1185">Reference proteome</keyword>
<proteinExistence type="predicted"/>
<dbReference type="EMBL" id="JAAOCA010000008">
    <property type="protein sequence ID" value="MBD1598735.1"/>
    <property type="molecule type" value="Genomic_DNA"/>
</dbReference>
<accession>A0ABR7YZV0</accession>
<dbReference type="Gene3D" id="1.10.10.60">
    <property type="entry name" value="Homeodomain-like"/>
    <property type="match status" value="1"/>
</dbReference>
<keyword evidence="1" id="KW-0805">Transcription regulation</keyword>
<dbReference type="SUPFAM" id="SSF46689">
    <property type="entry name" value="Homeodomain-like"/>
    <property type="match status" value="1"/>
</dbReference>
<evidence type="ECO:0000256" key="3">
    <source>
        <dbReference type="ARBA" id="ARBA00023163"/>
    </source>
</evidence>
<name>A0ABR7YZV0_9PSED</name>
<keyword evidence="2" id="KW-0238">DNA-binding</keyword>
<keyword evidence="3" id="KW-0804">Transcription</keyword>
<dbReference type="PROSITE" id="PS01124">
    <property type="entry name" value="HTH_ARAC_FAMILY_2"/>
    <property type="match status" value="1"/>
</dbReference>
<dbReference type="InterPro" id="IPR018060">
    <property type="entry name" value="HTH_AraC"/>
</dbReference>
<evidence type="ECO:0000313" key="5">
    <source>
        <dbReference type="EMBL" id="MBD1598735.1"/>
    </source>
</evidence>
<dbReference type="InterPro" id="IPR020449">
    <property type="entry name" value="Tscrpt_reg_AraC-type_HTH"/>
</dbReference>
<dbReference type="Proteomes" id="UP000805841">
    <property type="component" value="Unassembled WGS sequence"/>
</dbReference>
<feature type="domain" description="HTH araC/xylS-type" evidence="4">
    <location>
        <begin position="1"/>
        <end position="44"/>
    </location>
</feature>
<dbReference type="InterPro" id="IPR009057">
    <property type="entry name" value="Homeodomain-like_sf"/>
</dbReference>
<evidence type="ECO:0000313" key="6">
    <source>
        <dbReference type="Proteomes" id="UP000805841"/>
    </source>
</evidence>
<reference evidence="5 6" key="1">
    <citation type="journal article" date="2020" name="Insects">
        <title>Bacteria Belonging to Pseudomonas typographi sp. nov. from the Bark Beetle Ips typographus Have Genomic Potential to Aid in the Host Ecology.</title>
        <authorList>
            <person name="Peral-Aranega E."/>
            <person name="Saati-Santamaria Z."/>
            <person name="Kolarik M."/>
            <person name="Rivas R."/>
            <person name="Garcia-Fraile P."/>
        </authorList>
    </citation>
    <scope>NUCLEOTIDE SEQUENCE [LARGE SCALE GENOMIC DNA]</scope>
    <source>
        <strain evidence="5 6">CA3A</strain>
    </source>
</reference>
<protein>
    <submittedName>
        <fullName evidence="5">Helix-turn-helix domain-containing protein</fullName>
    </submittedName>
</protein>
<organism evidence="5 6">
    <name type="scientific">Pseudomonas typographi</name>
    <dbReference type="NCBI Taxonomy" id="2715964"/>
    <lineage>
        <taxon>Bacteria</taxon>
        <taxon>Pseudomonadati</taxon>
        <taxon>Pseudomonadota</taxon>
        <taxon>Gammaproteobacteria</taxon>
        <taxon>Pseudomonadales</taxon>
        <taxon>Pseudomonadaceae</taxon>
        <taxon>Pseudomonas</taxon>
    </lineage>
</organism>
<dbReference type="RefSeq" id="WP_190419347.1">
    <property type="nucleotide sequence ID" value="NZ_JAAOCA010000008.1"/>
</dbReference>
<evidence type="ECO:0000256" key="1">
    <source>
        <dbReference type="ARBA" id="ARBA00023015"/>
    </source>
</evidence>
<comment type="caution">
    <text evidence="5">The sequence shown here is derived from an EMBL/GenBank/DDBJ whole genome shotgun (WGS) entry which is preliminary data.</text>
</comment>
<evidence type="ECO:0000256" key="2">
    <source>
        <dbReference type="ARBA" id="ARBA00023125"/>
    </source>
</evidence>
<dbReference type="PRINTS" id="PR00032">
    <property type="entry name" value="HTHARAC"/>
</dbReference>
<sequence length="52" mass="5773">MRDPQQTHLSVTEIALGWGYSSNSHFSRHFKKVHAVSPSLYRGAGVARMCIG</sequence>
<gene>
    <name evidence="5" type="ORF">HAQ05_08455</name>
</gene>
<evidence type="ECO:0000259" key="4">
    <source>
        <dbReference type="PROSITE" id="PS01124"/>
    </source>
</evidence>